<comment type="caution">
    <text evidence="1">The sequence shown here is derived from an EMBL/GenBank/DDBJ whole genome shotgun (WGS) entry which is preliminary data.</text>
</comment>
<name>A0A645HH46_9ZZZZ</name>
<dbReference type="AlphaFoldDB" id="A0A645HH46"/>
<organism evidence="1">
    <name type="scientific">bioreactor metagenome</name>
    <dbReference type="NCBI Taxonomy" id="1076179"/>
    <lineage>
        <taxon>unclassified sequences</taxon>
        <taxon>metagenomes</taxon>
        <taxon>ecological metagenomes</taxon>
    </lineage>
</organism>
<reference evidence="1" key="1">
    <citation type="submission" date="2019-08" db="EMBL/GenBank/DDBJ databases">
        <authorList>
            <person name="Kucharzyk K."/>
            <person name="Murdoch R.W."/>
            <person name="Higgins S."/>
            <person name="Loffler F."/>
        </authorList>
    </citation>
    <scope>NUCLEOTIDE SEQUENCE</scope>
</reference>
<protein>
    <recommendedName>
        <fullName evidence="2">Lipoprotein</fullName>
    </recommendedName>
</protein>
<accession>A0A645HH46</accession>
<sequence length="124" mass="13356">MKRIAALALAVILSGTFFGCEKSPVSQPAGGPAAGTNETQPAGADLEKLCRMLPKEGKCNDAYVEAMKIVELVPDNEEAYRLAGYGTDQLYCAEQLLIFPDINDNSHQIRMDLGNGNITPLVEK</sequence>
<dbReference type="PROSITE" id="PS51257">
    <property type="entry name" value="PROKAR_LIPOPROTEIN"/>
    <property type="match status" value="1"/>
</dbReference>
<gene>
    <name evidence="1" type="ORF">SDC9_182487</name>
</gene>
<evidence type="ECO:0000313" key="1">
    <source>
        <dbReference type="EMBL" id="MPN34993.1"/>
    </source>
</evidence>
<evidence type="ECO:0008006" key="2">
    <source>
        <dbReference type="Google" id="ProtNLM"/>
    </source>
</evidence>
<proteinExistence type="predicted"/>
<dbReference type="EMBL" id="VSSQ01088313">
    <property type="protein sequence ID" value="MPN34993.1"/>
    <property type="molecule type" value="Genomic_DNA"/>
</dbReference>